<sequence length="218" mass="25294">MENKNLINGAWDWNNINEDRWVTPAPVVYPLSTRWKKENKNKILDLGCGLGRNSLYFYEQGFNVTAVDGSLSAIEKFEAICKQKDYKIDVRLCDMHSLSFENSTFDAVFSFHVIYHTDSKGIKKVISEIERVLKPTGELFVTLNSKNNTSYLKNINYKIDENTIIKQDGIEKGIPHYFVNEEEAKMLLSNFEIQKLLYVEDIKNDGSRSCHYYILARK</sequence>
<dbReference type="AlphaFoldDB" id="A0A0C7P3V6"/>
<dbReference type="Proteomes" id="UP000032809">
    <property type="component" value="Chromosome I"/>
</dbReference>
<protein>
    <submittedName>
        <fullName evidence="4">S-adenosylmethionine-dependentmethyltransferases</fullName>
    </submittedName>
</protein>
<dbReference type="OrthoDB" id="45841at2"/>
<dbReference type="STRING" id="1006576.DTL3_1730"/>
<dbReference type="Gene3D" id="3.40.50.150">
    <property type="entry name" value="Vaccinia Virus protein VP39"/>
    <property type="match status" value="1"/>
</dbReference>
<dbReference type="PANTHER" id="PTHR43861:SF1">
    <property type="entry name" value="TRANS-ACONITATE 2-METHYLTRANSFERASE"/>
    <property type="match status" value="1"/>
</dbReference>
<keyword evidence="2 4" id="KW-0808">Transferase</keyword>
<proteinExistence type="predicted"/>
<dbReference type="GO" id="GO:0008168">
    <property type="term" value="F:methyltransferase activity"/>
    <property type="evidence" value="ECO:0007669"/>
    <property type="project" value="UniProtKB-KW"/>
</dbReference>
<accession>A0A0C7P3V6</accession>
<reference evidence="5" key="1">
    <citation type="submission" date="2014-11" db="EMBL/GenBank/DDBJ databases">
        <authorList>
            <person name="Wibberg D."/>
        </authorList>
    </citation>
    <scope>NUCLEOTIDE SEQUENCE [LARGE SCALE GENOMIC DNA]</scope>
    <source>
        <strain evidence="5">L3</strain>
    </source>
</reference>
<evidence type="ECO:0000313" key="5">
    <source>
        <dbReference type="Proteomes" id="UP000032809"/>
    </source>
</evidence>
<evidence type="ECO:0000256" key="1">
    <source>
        <dbReference type="ARBA" id="ARBA00022603"/>
    </source>
</evidence>
<name>A0A0C7P3V6_DEFTU</name>
<dbReference type="GO" id="GO:0032259">
    <property type="term" value="P:methylation"/>
    <property type="evidence" value="ECO:0007669"/>
    <property type="project" value="UniProtKB-KW"/>
</dbReference>
<gene>
    <name evidence="4" type="primary">smtA</name>
    <name evidence="4" type="ORF">DTL3_1730</name>
</gene>
<dbReference type="PANTHER" id="PTHR43861">
    <property type="entry name" value="TRANS-ACONITATE 2-METHYLTRANSFERASE-RELATED"/>
    <property type="match status" value="1"/>
</dbReference>
<dbReference type="Pfam" id="PF13649">
    <property type="entry name" value="Methyltransf_25"/>
    <property type="match status" value="1"/>
</dbReference>
<dbReference type="CDD" id="cd02440">
    <property type="entry name" value="AdoMet_MTases"/>
    <property type="match status" value="1"/>
</dbReference>
<dbReference type="SUPFAM" id="SSF53335">
    <property type="entry name" value="S-adenosyl-L-methionine-dependent methyltransferases"/>
    <property type="match status" value="1"/>
</dbReference>
<dbReference type="KEGG" id="dtn:DTL3_1730"/>
<dbReference type="InterPro" id="IPR029063">
    <property type="entry name" value="SAM-dependent_MTases_sf"/>
</dbReference>
<evidence type="ECO:0000313" key="4">
    <source>
        <dbReference type="EMBL" id="CEP79015.1"/>
    </source>
</evidence>
<organism evidence="4 5">
    <name type="scientific">Defluviitoga tunisiensis</name>
    <dbReference type="NCBI Taxonomy" id="1006576"/>
    <lineage>
        <taxon>Bacteria</taxon>
        <taxon>Thermotogati</taxon>
        <taxon>Thermotogota</taxon>
        <taxon>Thermotogae</taxon>
        <taxon>Petrotogales</taxon>
        <taxon>Petrotogaceae</taxon>
        <taxon>Defluviitoga</taxon>
    </lineage>
</organism>
<evidence type="ECO:0000256" key="2">
    <source>
        <dbReference type="ARBA" id="ARBA00022679"/>
    </source>
</evidence>
<dbReference type="InterPro" id="IPR041698">
    <property type="entry name" value="Methyltransf_25"/>
</dbReference>
<keyword evidence="5" id="KW-1185">Reference proteome</keyword>
<dbReference type="RefSeq" id="WP_045088353.1">
    <property type="nucleotide sequence ID" value="NZ_LN824141.1"/>
</dbReference>
<dbReference type="HOGENOM" id="CLU_091228_1_1_0"/>
<dbReference type="EMBL" id="LN824141">
    <property type="protein sequence ID" value="CEP79015.1"/>
    <property type="molecule type" value="Genomic_DNA"/>
</dbReference>
<feature type="domain" description="Methyltransferase" evidence="3">
    <location>
        <begin position="43"/>
        <end position="137"/>
    </location>
</feature>
<keyword evidence="1 4" id="KW-0489">Methyltransferase</keyword>
<evidence type="ECO:0000259" key="3">
    <source>
        <dbReference type="Pfam" id="PF13649"/>
    </source>
</evidence>